<organism evidence="2 3">
    <name type="scientific">Stylosanthes scabra</name>
    <dbReference type="NCBI Taxonomy" id="79078"/>
    <lineage>
        <taxon>Eukaryota</taxon>
        <taxon>Viridiplantae</taxon>
        <taxon>Streptophyta</taxon>
        <taxon>Embryophyta</taxon>
        <taxon>Tracheophyta</taxon>
        <taxon>Spermatophyta</taxon>
        <taxon>Magnoliopsida</taxon>
        <taxon>eudicotyledons</taxon>
        <taxon>Gunneridae</taxon>
        <taxon>Pentapetalae</taxon>
        <taxon>rosids</taxon>
        <taxon>fabids</taxon>
        <taxon>Fabales</taxon>
        <taxon>Fabaceae</taxon>
        <taxon>Papilionoideae</taxon>
        <taxon>50 kb inversion clade</taxon>
        <taxon>dalbergioids sensu lato</taxon>
        <taxon>Dalbergieae</taxon>
        <taxon>Pterocarpus clade</taxon>
        <taxon>Stylosanthes</taxon>
    </lineage>
</organism>
<reference evidence="2 3" key="1">
    <citation type="journal article" date="2023" name="Plants (Basel)">
        <title>Bridging the Gap: Combining Genomics and Transcriptomics Approaches to Understand Stylosanthes scabra, an Orphan Legume from the Brazilian Caatinga.</title>
        <authorList>
            <person name="Ferreira-Neto J.R.C."/>
            <person name="da Silva M.D."/>
            <person name="Binneck E."/>
            <person name="de Melo N.F."/>
            <person name="da Silva R.H."/>
            <person name="de Melo A.L.T.M."/>
            <person name="Pandolfi V."/>
            <person name="Bustamante F.O."/>
            <person name="Brasileiro-Vidal A.C."/>
            <person name="Benko-Iseppon A.M."/>
        </authorList>
    </citation>
    <scope>NUCLEOTIDE SEQUENCE [LARGE SCALE GENOMIC DNA]</scope>
    <source>
        <tissue evidence="2">Leaves</tissue>
    </source>
</reference>
<name>A0ABU6ZVH7_9FABA</name>
<dbReference type="EMBL" id="JASCZI010274537">
    <property type="protein sequence ID" value="MED6226038.1"/>
    <property type="molecule type" value="Genomic_DNA"/>
</dbReference>
<sequence length="112" mass="12883">METPSHPTYLSSSWINYLNLSKRNVVFESGSLCKLGEMALLFHTYSLPMISDEEVFEDKIHAKKVHFREKGMKESMEEAKEGHGKQGEEKESQKEKRADATRPRPALPRPHP</sequence>
<evidence type="ECO:0000256" key="1">
    <source>
        <dbReference type="SAM" id="MobiDB-lite"/>
    </source>
</evidence>
<feature type="compositionally biased region" description="Basic and acidic residues" evidence="1">
    <location>
        <begin position="68"/>
        <end position="102"/>
    </location>
</feature>
<dbReference type="Proteomes" id="UP001341840">
    <property type="component" value="Unassembled WGS sequence"/>
</dbReference>
<protein>
    <submittedName>
        <fullName evidence="2">Uncharacterized protein</fullName>
    </submittedName>
</protein>
<gene>
    <name evidence="2" type="ORF">PIB30_099546</name>
</gene>
<feature type="region of interest" description="Disordered" evidence="1">
    <location>
        <begin position="68"/>
        <end position="112"/>
    </location>
</feature>
<evidence type="ECO:0000313" key="2">
    <source>
        <dbReference type="EMBL" id="MED6226038.1"/>
    </source>
</evidence>
<accession>A0ABU6ZVH7</accession>
<evidence type="ECO:0000313" key="3">
    <source>
        <dbReference type="Proteomes" id="UP001341840"/>
    </source>
</evidence>
<comment type="caution">
    <text evidence="2">The sequence shown here is derived from an EMBL/GenBank/DDBJ whole genome shotgun (WGS) entry which is preliminary data.</text>
</comment>
<proteinExistence type="predicted"/>
<keyword evidence="3" id="KW-1185">Reference proteome</keyword>